<dbReference type="Proteomes" id="UP000480312">
    <property type="component" value="Unassembled WGS sequence"/>
</dbReference>
<dbReference type="AlphaFoldDB" id="A0A7C9K663"/>
<organism evidence="4 5">
    <name type="scientific">Vreelandella alkaliphila</name>
    <dbReference type="NCBI Taxonomy" id="272774"/>
    <lineage>
        <taxon>Bacteria</taxon>
        <taxon>Pseudomonadati</taxon>
        <taxon>Pseudomonadota</taxon>
        <taxon>Gammaproteobacteria</taxon>
        <taxon>Oceanospirillales</taxon>
        <taxon>Halomonadaceae</taxon>
        <taxon>Vreelandella</taxon>
    </lineage>
</organism>
<dbReference type="OrthoDB" id="6165798at2"/>
<name>A0A7C9K663_9GAMM</name>
<accession>A0A7C9K663</accession>
<dbReference type="GO" id="GO:0007155">
    <property type="term" value="P:cell adhesion"/>
    <property type="evidence" value="ECO:0007669"/>
    <property type="project" value="InterPro"/>
</dbReference>
<protein>
    <recommendedName>
        <fullName evidence="6">Curlin subunit CsgB</fullName>
    </recommendedName>
</protein>
<feature type="signal peptide" evidence="3">
    <location>
        <begin position="1"/>
        <end position="35"/>
    </location>
</feature>
<dbReference type="Pfam" id="PF07012">
    <property type="entry name" value="Curlin_rpt"/>
    <property type="match status" value="1"/>
</dbReference>
<evidence type="ECO:0000313" key="5">
    <source>
        <dbReference type="Proteomes" id="UP000480312"/>
    </source>
</evidence>
<sequence length="181" mass="19427">MKLLSRHSVTSKASAKRYGASLVMAGLLASSMISAGASGDNLIQEGARVAQYAYQIDTSTLQGNVTIIEQRGNNNQASITQSRSANYQFANFSKIYQRGNNNLANITQFNGNNVGVIWQVGNNHSASIYQEGNSLSFRADIYQLGFSGDVTISQSGSGQRGVSVQQQNFSGNSRPVAIDTY</sequence>
<evidence type="ECO:0000256" key="2">
    <source>
        <dbReference type="ARBA" id="ARBA00022729"/>
    </source>
</evidence>
<keyword evidence="2 3" id="KW-0732">Signal</keyword>
<gene>
    <name evidence="4" type="ORF">GPL32_06800</name>
</gene>
<dbReference type="RefSeq" id="WP_162218110.1">
    <property type="nucleotide sequence ID" value="NZ_JAAEHK010000006.1"/>
</dbReference>
<evidence type="ECO:0008006" key="6">
    <source>
        <dbReference type="Google" id="ProtNLM"/>
    </source>
</evidence>
<evidence type="ECO:0000256" key="1">
    <source>
        <dbReference type="ARBA" id="ARBA00009766"/>
    </source>
</evidence>
<reference evidence="4 5" key="1">
    <citation type="submission" date="2020-01" db="EMBL/GenBank/DDBJ databases">
        <title>Whole genome sequencing of Halomonas alkaliphila strain LS44.</title>
        <authorList>
            <person name="Kumar S."/>
            <person name="Paul D."/>
            <person name="Shouche Y."/>
            <person name="Suryavanshi M.V."/>
        </authorList>
    </citation>
    <scope>NUCLEOTIDE SEQUENCE [LARGE SCALE GENOMIC DNA]</scope>
    <source>
        <strain evidence="4 5">LS44</strain>
    </source>
</reference>
<comment type="similarity">
    <text evidence="1">Belongs to the CsgA/CsgB family.</text>
</comment>
<comment type="caution">
    <text evidence="4">The sequence shown here is derived from an EMBL/GenBank/DDBJ whole genome shotgun (WGS) entry which is preliminary data.</text>
</comment>
<dbReference type="GO" id="GO:0009289">
    <property type="term" value="C:pilus"/>
    <property type="evidence" value="ECO:0007669"/>
    <property type="project" value="InterPro"/>
</dbReference>
<evidence type="ECO:0000256" key="3">
    <source>
        <dbReference type="SAM" id="SignalP"/>
    </source>
</evidence>
<feature type="chain" id="PRO_5028948476" description="Curlin subunit CsgB" evidence="3">
    <location>
        <begin position="36"/>
        <end position="181"/>
    </location>
</feature>
<dbReference type="InterPro" id="IPR009742">
    <property type="entry name" value="Curlin_rpt"/>
</dbReference>
<evidence type="ECO:0000313" key="4">
    <source>
        <dbReference type="EMBL" id="NDL70219.1"/>
    </source>
</evidence>
<proteinExistence type="inferred from homology"/>
<dbReference type="EMBL" id="JAAEHK010000006">
    <property type="protein sequence ID" value="NDL70219.1"/>
    <property type="molecule type" value="Genomic_DNA"/>
</dbReference>